<reference evidence="2" key="1">
    <citation type="journal article" date="2023" name="G3 (Bethesda)">
        <title>Genome assembly and association tests identify interacting loci associated with vigor, precocity, and sex in interspecific pistachio rootstocks.</title>
        <authorList>
            <person name="Palmer W."/>
            <person name="Jacygrad E."/>
            <person name="Sagayaradj S."/>
            <person name="Cavanaugh K."/>
            <person name="Han R."/>
            <person name="Bertier L."/>
            <person name="Beede B."/>
            <person name="Kafkas S."/>
            <person name="Golino D."/>
            <person name="Preece J."/>
            <person name="Michelmore R."/>
        </authorList>
    </citation>
    <scope>NUCLEOTIDE SEQUENCE [LARGE SCALE GENOMIC DNA]</scope>
</reference>
<gene>
    <name evidence="1" type="ORF">Patl1_29582</name>
</gene>
<protein>
    <submittedName>
        <fullName evidence="1">Uncharacterized protein</fullName>
    </submittedName>
</protein>
<proteinExistence type="predicted"/>
<dbReference type="EMBL" id="CM047907">
    <property type="protein sequence ID" value="KAJ0083285.1"/>
    <property type="molecule type" value="Genomic_DNA"/>
</dbReference>
<sequence length="325" mass="35657">MSCGAGKIVCVTGASGYIASWLVKLLLARGYTVKATVRDPNDPRRTEHLVTLDGASERLQLFKANLLEEGSFDSVVEGCDGVFHTASPFYHDVKDPQAELIDPAVKGTLNVLNSCVKVPSIKRVVLTSSMAAVTYNGQPRNPDTVIDETWFSDQEVCKQQKLWYVLSKTLAEEAAWKFAKEKGLDIVVLNPAMVIGPLLQPTLNTSAAAILSLIKGAQTFPNATFGWVNVKNVATAHILAFEVPSASGRYCLVERVAHYSEVVKALSELYPTFHLPEKCADDKPYVPTYQVSKEKVKGLGLEFIPFEVSIKETVESLKEKAFVDF</sequence>
<name>A0ACC1A700_9ROSI</name>
<evidence type="ECO:0000313" key="2">
    <source>
        <dbReference type="Proteomes" id="UP001164250"/>
    </source>
</evidence>
<comment type="caution">
    <text evidence="1">The sequence shown here is derived from an EMBL/GenBank/DDBJ whole genome shotgun (WGS) entry which is preliminary data.</text>
</comment>
<evidence type="ECO:0000313" key="1">
    <source>
        <dbReference type="EMBL" id="KAJ0083285.1"/>
    </source>
</evidence>
<organism evidence="1 2">
    <name type="scientific">Pistacia atlantica</name>
    <dbReference type="NCBI Taxonomy" id="434234"/>
    <lineage>
        <taxon>Eukaryota</taxon>
        <taxon>Viridiplantae</taxon>
        <taxon>Streptophyta</taxon>
        <taxon>Embryophyta</taxon>
        <taxon>Tracheophyta</taxon>
        <taxon>Spermatophyta</taxon>
        <taxon>Magnoliopsida</taxon>
        <taxon>eudicotyledons</taxon>
        <taxon>Gunneridae</taxon>
        <taxon>Pentapetalae</taxon>
        <taxon>rosids</taxon>
        <taxon>malvids</taxon>
        <taxon>Sapindales</taxon>
        <taxon>Anacardiaceae</taxon>
        <taxon>Pistacia</taxon>
    </lineage>
</organism>
<dbReference type="Proteomes" id="UP001164250">
    <property type="component" value="Chromosome 11"/>
</dbReference>
<accession>A0ACC1A700</accession>
<keyword evidence="2" id="KW-1185">Reference proteome</keyword>